<dbReference type="EMBL" id="PHRG01000002">
    <property type="protein sequence ID" value="PJO75699.1"/>
    <property type="molecule type" value="Genomic_DNA"/>
</dbReference>
<evidence type="ECO:0000313" key="3">
    <source>
        <dbReference type="Proteomes" id="UP000243446"/>
    </source>
</evidence>
<reference evidence="2 3" key="1">
    <citation type="submission" date="2017-11" db="EMBL/GenBank/DDBJ databases">
        <title>Revising the taxonomy of the Acinetobacter lwoffii group: the description of Acinetobacter pseudolwoffii sp. nov. and emended description of Acinetobacter lwoffii.</title>
        <authorList>
            <person name="Nemec A."/>
            <person name="Radolfova-Krizova L."/>
        </authorList>
    </citation>
    <scope>NUCLEOTIDE SEQUENCE [LARGE SCALE GENOMIC DNA]</scope>
    <source>
        <strain evidence="2 3">ANC 5044</strain>
    </source>
</reference>
<dbReference type="Proteomes" id="UP000243446">
    <property type="component" value="Unassembled WGS sequence"/>
</dbReference>
<dbReference type="RefSeq" id="WP_100534780.1">
    <property type="nucleotide sequence ID" value="NZ_CBDBYO010000014.1"/>
</dbReference>
<feature type="region of interest" description="Disordered" evidence="1">
    <location>
        <begin position="144"/>
        <end position="179"/>
    </location>
</feature>
<comment type="caution">
    <text evidence="2">The sequence shown here is derived from an EMBL/GenBank/DDBJ whole genome shotgun (WGS) entry which is preliminary data.</text>
</comment>
<evidence type="ECO:0000313" key="2">
    <source>
        <dbReference type="EMBL" id="PJO75699.1"/>
    </source>
</evidence>
<dbReference type="GeneID" id="97175634"/>
<dbReference type="AlphaFoldDB" id="A0A2H9YSR0"/>
<evidence type="ECO:0000256" key="1">
    <source>
        <dbReference type="SAM" id="MobiDB-lite"/>
    </source>
</evidence>
<organism evidence="2 3">
    <name type="scientific">Acinetobacter pseudolwoffii</name>
    <dbReference type="NCBI Taxonomy" id="2053287"/>
    <lineage>
        <taxon>Bacteria</taxon>
        <taxon>Pseudomonadati</taxon>
        <taxon>Pseudomonadota</taxon>
        <taxon>Gammaproteobacteria</taxon>
        <taxon>Moraxellales</taxon>
        <taxon>Moraxellaceae</taxon>
        <taxon>Acinetobacter</taxon>
    </lineage>
</organism>
<accession>A0A2H9YSR0</accession>
<protein>
    <submittedName>
        <fullName evidence="2">Uncharacterized protein</fullName>
    </submittedName>
</protein>
<name>A0A2H9YSR0_9GAMM</name>
<proteinExistence type="predicted"/>
<gene>
    <name evidence="2" type="ORF">CWI32_04780</name>
</gene>
<sequence>MQPRINDKVGYHLIQTFQCHKLSERAQDKLHYQLWKHNDTGVLGIALSKNESSGGFSAELILVEDVMQTLSQLHKEQKPFHATAFKELFTGKSVNNSSFFGAVLVDQKVIRLHPQTTRLLEVIEDYELWPTRLESIPVAAVVDEVPTSQGNGRQSKKRQGKPMSTAHTEEVSPDADCTH</sequence>